<dbReference type="InterPro" id="IPR011041">
    <property type="entry name" value="Quinoprot_gluc/sorb_DH_b-prop"/>
</dbReference>
<dbReference type="InterPro" id="IPR036388">
    <property type="entry name" value="WH-like_DNA-bd_sf"/>
</dbReference>
<dbReference type="InterPro" id="IPR011990">
    <property type="entry name" value="TPR-like_helical_dom_sf"/>
</dbReference>
<feature type="domain" description="OmpR/PhoB-type" evidence="9">
    <location>
        <begin position="1"/>
        <end position="89"/>
    </location>
</feature>
<feature type="repeat" description="WD" evidence="7">
    <location>
        <begin position="776"/>
        <end position="817"/>
    </location>
</feature>
<dbReference type="RefSeq" id="WP_090003807.1">
    <property type="nucleotide sequence ID" value="NZ_FNET01000001.1"/>
</dbReference>
<evidence type="ECO:0000259" key="9">
    <source>
        <dbReference type="PROSITE" id="PS51755"/>
    </source>
</evidence>
<dbReference type="GO" id="GO:0006355">
    <property type="term" value="P:regulation of DNA-templated transcription"/>
    <property type="evidence" value="ECO:0007669"/>
    <property type="project" value="InterPro"/>
</dbReference>
<dbReference type="Pfam" id="PF00400">
    <property type="entry name" value="WD40"/>
    <property type="match status" value="7"/>
</dbReference>
<reference evidence="11" key="1">
    <citation type="submission" date="2016-10" db="EMBL/GenBank/DDBJ databases">
        <authorList>
            <person name="Varghese N."/>
            <person name="Submissions S."/>
        </authorList>
    </citation>
    <scope>NUCLEOTIDE SEQUENCE [LARGE SCALE GENOMIC DNA]</scope>
    <source>
        <strain evidence="11">DSM 44796</strain>
    </source>
</reference>
<dbReference type="InterPro" id="IPR005158">
    <property type="entry name" value="BTAD"/>
</dbReference>
<keyword evidence="4" id="KW-0805">Transcription regulation</keyword>
<feature type="repeat" description="WD" evidence="7">
    <location>
        <begin position="1235"/>
        <end position="1276"/>
    </location>
</feature>
<dbReference type="PROSITE" id="PS50082">
    <property type="entry name" value="WD_REPEATS_2"/>
    <property type="match status" value="8"/>
</dbReference>
<feature type="repeat" description="WD" evidence="7">
    <location>
        <begin position="1318"/>
        <end position="1358"/>
    </location>
</feature>
<dbReference type="SUPFAM" id="SSF50998">
    <property type="entry name" value="Quinoprotein alcohol dehydrogenase-like"/>
    <property type="match status" value="2"/>
</dbReference>
<dbReference type="Gene3D" id="1.25.40.10">
    <property type="entry name" value="Tetratricopeptide repeat domain"/>
    <property type="match status" value="1"/>
</dbReference>
<dbReference type="Pfam" id="PF03704">
    <property type="entry name" value="BTAD"/>
    <property type="match status" value="1"/>
</dbReference>
<feature type="repeat" description="WD" evidence="7">
    <location>
        <begin position="1111"/>
        <end position="1152"/>
    </location>
</feature>
<dbReference type="InterPro" id="IPR027417">
    <property type="entry name" value="P-loop_NTPase"/>
</dbReference>
<dbReference type="Gene3D" id="2.130.10.10">
    <property type="entry name" value="YVTN repeat-like/Quinoprotein amine dehydrogenase"/>
    <property type="match status" value="4"/>
</dbReference>
<gene>
    <name evidence="10" type="ORF">SAMN04488074_101302</name>
</gene>
<evidence type="ECO:0000256" key="3">
    <source>
        <dbReference type="ARBA" id="ARBA00022737"/>
    </source>
</evidence>
<dbReference type="InterPro" id="IPR049052">
    <property type="entry name" value="nSTAND1"/>
</dbReference>
<dbReference type="InterPro" id="IPR001680">
    <property type="entry name" value="WD40_rpt"/>
</dbReference>
<dbReference type="EMBL" id="FNET01000001">
    <property type="protein sequence ID" value="SDJ02327.1"/>
    <property type="molecule type" value="Genomic_DNA"/>
</dbReference>
<protein>
    <submittedName>
        <fullName evidence="10">WD40 repeat</fullName>
    </submittedName>
</protein>
<sequence length="1391" mass="149743">MEFRTLGPLVVMNGNEEVPLRSAKQRILLAMLLRHANTPVSPHRLMEALWEVPPASAAENLRLYVYQLKRALDLGDRITRKPTGYELRVEDGELDADRFDALTADGEQALADGNPAKAADLLTEALAKWRGPAYADLVDVPAIRQFAVRHDEARIRAVEARVTADLALGRHAEVIGELVELVDAHPYREPLRAKLMAALYGAHRQAEALEVFRLTRERLIGDLGIEPGPELRRLHETMLRGEALDEPAAPKVPRTDCPYRGLMAYQPEHHPWFFGRDHLIELVTRRIDRYPLVGVFGASGSGKSSLLRAGVIGGLGETWRPILITPTAHPLAALAHALASLTGRRLDLRADPEAFDLEVRTMLAGGPDDVRVVLVVDQFEELFTLCEDEDERARFIAVLLDAACGPHRRTRVVLGIRADFLAHVTQHPSLVAVLADEATVLVGPPSAPDLRDIVLRPAAMSGLSVAADLLATVLADVAAEPGALPLLSHALVETWQRSGAELTLAAYRAGGGVRGAIAQTAERAHDELDPAEQQAMRRILVRLTAFGDGTDDTRRPIRRAELDGVAAPEVIDGVFARLVADRLVVLDEDTVEIAHEALIRAWPRLQRWLSDDRSTLLVHRRLTAAAHMWTELDRDDGTLYRGAQLVTAAAWAAEHPGELNATEESFLCASRERDTAEQVSVRRRNRLLTRLVALLGVLFLLAAAGGGVAWWQSREAQLRQRVDQAHQLALSARGLVDTAPDLAGLLAVAAFRLHSDDETRGALLSTASAPRRRIELNNDGPSVMDVTVSHQDDVIATADRDGIVTLWDLRTRSKKLVLSDHNMLTEGGYARQVEFSADDRFLASSATMPALAGSPGDVVVWDRSTGKAVFSQRFDVLTTGLALHSAGTSFAVGVAGGDVEVWDVATRTRRVFAGHAHEVNALAFSPDGALLVTANGKDHPLVWDVASGARVGEIPSLEVNNVGFDGPETIATATLRNGVNFWTTTGKLRSELAKQGPYAWEASAPVGGRMAVSDEDGLITIWDIRTGRPVTTYRDRGRTESRALALGRDGTLLVSGGLGRTVAVRSDAVPPFTGHASGVNDIDTHSGVVASAGDDGTVRLWRTDGTALATLDGHPDRVESVAFSPDGTRLATVTRNHTVTIWDVASRARVSSFSYSGLGASTDIAYQPDGRGIVTASLGRFRWSLPDLVQGRFSGGPWIASAAEFTPDGRLLISTDPAGGALLWDVAADKEALRVRTGQGDVRDVAISPDGTRFATAGANRTVKVWDVATGAELMTLTGHSAPVVALAFSPFGESLVSGGEDHSVVVWNLAARTGTTLTGHTGPVQALVFVSEHELVSGADDARIIRWSLSTSDAEARICAETGRALTLAERAAYLRGSDPEMCGTTRPGS</sequence>
<dbReference type="PANTHER" id="PTHR22847:SF637">
    <property type="entry name" value="WD REPEAT DOMAIN 5B"/>
    <property type="match status" value="1"/>
</dbReference>
<dbReference type="SUPFAM" id="SSF48452">
    <property type="entry name" value="TPR-like"/>
    <property type="match status" value="1"/>
</dbReference>
<dbReference type="SMART" id="SM01043">
    <property type="entry name" value="BTAD"/>
    <property type="match status" value="1"/>
</dbReference>
<dbReference type="SMART" id="SM00862">
    <property type="entry name" value="Trans_reg_C"/>
    <property type="match status" value="1"/>
</dbReference>
<dbReference type="InterPro" id="IPR016032">
    <property type="entry name" value="Sig_transdc_resp-reg_C-effctor"/>
</dbReference>
<dbReference type="SUPFAM" id="SSF52540">
    <property type="entry name" value="P-loop containing nucleoside triphosphate hydrolases"/>
    <property type="match status" value="1"/>
</dbReference>
<comment type="similarity">
    <text evidence="1">Belongs to the AfsR/DnrI/RedD regulatory family.</text>
</comment>
<feature type="DNA-binding region" description="OmpR/PhoB-type" evidence="8">
    <location>
        <begin position="1"/>
        <end position="89"/>
    </location>
</feature>
<dbReference type="PROSITE" id="PS51755">
    <property type="entry name" value="OMPR_PHOB"/>
    <property type="match status" value="1"/>
</dbReference>
<evidence type="ECO:0000313" key="11">
    <source>
        <dbReference type="Proteomes" id="UP000199682"/>
    </source>
</evidence>
<organism evidence="10 11">
    <name type="scientific">Lentzea albidocapillata subsp. violacea</name>
    <dbReference type="NCBI Taxonomy" id="128104"/>
    <lineage>
        <taxon>Bacteria</taxon>
        <taxon>Bacillati</taxon>
        <taxon>Actinomycetota</taxon>
        <taxon>Actinomycetes</taxon>
        <taxon>Pseudonocardiales</taxon>
        <taxon>Pseudonocardiaceae</taxon>
        <taxon>Lentzea</taxon>
    </lineage>
</organism>
<dbReference type="Pfam" id="PF00486">
    <property type="entry name" value="Trans_reg_C"/>
    <property type="match status" value="1"/>
</dbReference>
<dbReference type="PROSITE" id="PS50294">
    <property type="entry name" value="WD_REPEATS_REGION"/>
    <property type="match status" value="5"/>
</dbReference>
<evidence type="ECO:0000256" key="4">
    <source>
        <dbReference type="ARBA" id="ARBA00023015"/>
    </source>
</evidence>
<keyword evidence="2 7" id="KW-0853">WD repeat</keyword>
<dbReference type="SMART" id="SM00320">
    <property type="entry name" value="WD40"/>
    <property type="match status" value="11"/>
</dbReference>
<keyword evidence="6" id="KW-0804">Transcription</keyword>
<feature type="repeat" description="WD" evidence="7">
    <location>
        <begin position="1072"/>
        <end position="1101"/>
    </location>
</feature>
<evidence type="ECO:0000256" key="6">
    <source>
        <dbReference type="ARBA" id="ARBA00023163"/>
    </source>
</evidence>
<accession>A0A1G8QC85</accession>
<keyword evidence="5 8" id="KW-0238">DNA-binding</keyword>
<dbReference type="GO" id="GO:0005829">
    <property type="term" value="C:cytosol"/>
    <property type="evidence" value="ECO:0007669"/>
    <property type="project" value="UniProtKB-ARBA"/>
</dbReference>
<feature type="repeat" description="WD" evidence="7">
    <location>
        <begin position="1005"/>
        <end position="1032"/>
    </location>
</feature>
<evidence type="ECO:0000256" key="8">
    <source>
        <dbReference type="PROSITE-ProRule" id="PRU01091"/>
    </source>
</evidence>
<dbReference type="Proteomes" id="UP000199682">
    <property type="component" value="Unassembled WGS sequence"/>
</dbReference>
<feature type="repeat" description="WD" evidence="7">
    <location>
        <begin position="1277"/>
        <end position="1310"/>
    </location>
</feature>
<dbReference type="InterPro" id="IPR015943">
    <property type="entry name" value="WD40/YVTN_repeat-like_dom_sf"/>
</dbReference>
<dbReference type="InterPro" id="IPR011047">
    <property type="entry name" value="Quinoprotein_ADH-like_sf"/>
</dbReference>
<dbReference type="GO" id="GO:0000160">
    <property type="term" value="P:phosphorelay signal transduction system"/>
    <property type="evidence" value="ECO:0007669"/>
    <property type="project" value="InterPro"/>
</dbReference>
<evidence type="ECO:0000313" key="10">
    <source>
        <dbReference type="EMBL" id="SDJ02327.1"/>
    </source>
</evidence>
<dbReference type="PROSITE" id="PS00678">
    <property type="entry name" value="WD_REPEATS_1"/>
    <property type="match status" value="3"/>
</dbReference>
<dbReference type="FunFam" id="1.25.40.10:FF:000222">
    <property type="entry name" value="SARP family transcriptional regulator"/>
    <property type="match status" value="1"/>
</dbReference>
<proteinExistence type="inferred from homology"/>
<evidence type="ECO:0000256" key="1">
    <source>
        <dbReference type="ARBA" id="ARBA00005820"/>
    </source>
</evidence>
<dbReference type="SUPFAM" id="SSF50952">
    <property type="entry name" value="Soluble quinoprotein glucose dehydrogenase"/>
    <property type="match status" value="1"/>
</dbReference>
<evidence type="ECO:0000256" key="7">
    <source>
        <dbReference type="PROSITE-ProRule" id="PRU00221"/>
    </source>
</evidence>
<dbReference type="GO" id="GO:0003677">
    <property type="term" value="F:DNA binding"/>
    <property type="evidence" value="ECO:0007669"/>
    <property type="project" value="UniProtKB-UniRule"/>
</dbReference>
<name>A0A1G8QC85_9PSEU</name>
<evidence type="ECO:0000256" key="5">
    <source>
        <dbReference type="ARBA" id="ARBA00023125"/>
    </source>
</evidence>
<dbReference type="PANTHER" id="PTHR22847">
    <property type="entry name" value="WD40 REPEAT PROTEIN"/>
    <property type="match status" value="1"/>
</dbReference>
<feature type="repeat" description="WD" evidence="7">
    <location>
        <begin position="912"/>
        <end position="953"/>
    </location>
</feature>
<keyword evidence="3" id="KW-0677">Repeat</keyword>
<dbReference type="Pfam" id="PF20703">
    <property type="entry name" value="nSTAND1"/>
    <property type="match status" value="1"/>
</dbReference>
<evidence type="ECO:0000256" key="2">
    <source>
        <dbReference type="ARBA" id="ARBA00022574"/>
    </source>
</evidence>
<dbReference type="CDD" id="cd00200">
    <property type="entry name" value="WD40"/>
    <property type="match status" value="1"/>
</dbReference>
<dbReference type="CDD" id="cd15831">
    <property type="entry name" value="BTAD"/>
    <property type="match status" value="1"/>
</dbReference>
<dbReference type="InterPro" id="IPR019775">
    <property type="entry name" value="WD40_repeat_CS"/>
</dbReference>
<dbReference type="Gene3D" id="1.10.10.10">
    <property type="entry name" value="Winged helix-like DNA-binding domain superfamily/Winged helix DNA-binding domain"/>
    <property type="match status" value="1"/>
</dbReference>
<dbReference type="InterPro" id="IPR001867">
    <property type="entry name" value="OmpR/PhoB-type_DNA-bd"/>
</dbReference>
<dbReference type="SUPFAM" id="SSF46894">
    <property type="entry name" value="C-terminal effector domain of the bipartite response regulators"/>
    <property type="match status" value="1"/>
</dbReference>